<feature type="domain" description="25S rRNA (uridine-N(3))-methyltransferase BMT5-like" evidence="2">
    <location>
        <begin position="68"/>
        <end position="262"/>
    </location>
</feature>
<name>A0A9P7V8T9_9ASCO</name>
<gene>
    <name evidence="3" type="ORF">KQ657_000819</name>
</gene>
<accession>A0A9P7V8T9</accession>
<dbReference type="OrthoDB" id="273345at2759"/>
<proteinExistence type="predicted"/>
<organism evidence="3 4">
    <name type="scientific">Scheffersomyces spartinae</name>
    <dbReference type="NCBI Taxonomy" id="45513"/>
    <lineage>
        <taxon>Eukaryota</taxon>
        <taxon>Fungi</taxon>
        <taxon>Dikarya</taxon>
        <taxon>Ascomycota</taxon>
        <taxon>Saccharomycotina</taxon>
        <taxon>Pichiomycetes</taxon>
        <taxon>Debaryomycetaceae</taxon>
        <taxon>Scheffersomyces</taxon>
    </lineage>
</organism>
<dbReference type="AlphaFoldDB" id="A0A9P7V8T9"/>
<dbReference type="InterPro" id="IPR019446">
    <property type="entry name" value="BMT5-like"/>
</dbReference>
<evidence type="ECO:0000313" key="4">
    <source>
        <dbReference type="Proteomes" id="UP000790833"/>
    </source>
</evidence>
<reference evidence="3" key="1">
    <citation type="submission" date="2021-03" db="EMBL/GenBank/DDBJ databases">
        <authorList>
            <person name="Palmer J.M."/>
        </authorList>
    </citation>
    <scope>NUCLEOTIDE SEQUENCE</scope>
    <source>
        <strain evidence="3">ARV_011</strain>
    </source>
</reference>
<dbReference type="Pfam" id="PF10354">
    <property type="entry name" value="BMT5-like"/>
    <property type="match status" value="1"/>
</dbReference>
<protein>
    <recommendedName>
        <fullName evidence="2">25S rRNA (uridine-N(3))-methyltransferase BMT5-like domain-containing protein</fullName>
    </recommendedName>
</protein>
<feature type="region of interest" description="Disordered" evidence="1">
    <location>
        <begin position="30"/>
        <end position="57"/>
    </location>
</feature>
<comment type="caution">
    <text evidence="3">The sequence shown here is derived from an EMBL/GenBank/DDBJ whole genome shotgun (WGS) entry which is preliminary data.</text>
</comment>
<dbReference type="EMBL" id="JAHMUF010000012">
    <property type="protein sequence ID" value="KAG7193401.1"/>
    <property type="molecule type" value="Genomic_DNA"/>
</dbReference>
<evidence type="ECO:0000259" key="2">
    <source>
        <dbReference type="Pfam" id="PF10354"/>
    </source>
</evidence>
<dbReference type="RefSeq" id="XP_043048949.1">
    <property type="nucleotide sequence ID" value="XM_043191642.1"/>
</dbReference>
<dbReference type="PANTHER" id="PTHR11538">
    <property type="entry name" value="PHENYLALANYL-TRNA SYNTHETASE"/>
    <property type="match status" value="1"/>
</dbReference>
<sequence>MGRKLKGKLGGGKGLRGALARQAMLEKTKPKMETSLTNKLKPKVNHKQQQSTTPKKGLIPFDTDSTLLLVGEGDFSFARSIVAEGLISPENLVATSYDSLEELKSKYPQVEENLEVLENDNVKVLYNIDATKLVETLNLARKSSPMKLFTGNKHLTSIMFNFPHTGRGMKDVDRNIRDHQKLMLDFFRSSKQVFRLINNQTKNDFGGYDASQSNNSKIIFTLFEGEPYNSWGVKMIARSEGYKVERSGVFDWSLFPGYHHRRTNGVRDTTKPAAERNARIYILEKFVAPKKQKKSKTDSDSDSDD</sequence>
<dbReference type="GO" id="GO:0070042">
    <property type="term" value="F:rRNA (uridine-N3-)-methyltransferase activity"/>
    <property type="evidence" value="ECO:0007669"/>
    <property type="project" value="InterPro"/>
</dbReference>
<dbReference type="GO" id="GO:0005737">
    <property type="term" value="C:cytoplasm"/>
    <property type="evidence" value="ECO:0007669"/>
    <property type="project" value="TreeGrafter"/>
</dbReference>
<dbReference type="GeneID" id="66114193"/>
<keyword evidence="4" id="KW-1185">Reference proteome</keyword>
<dbReference type="PANTHER" id="PTHR11538:SF26">
    <property type="entry name" value="FERREDOXIN-FOLD ANTICODON-BINDING DOMAIN-CONTAINING PROTEIN 1"/>
    <property type="match status" value="1"/>
</dbReference>
<dbReference type="GO" id="GO:0070475">
    <property type="term" value="P:rRNA base methylation"/>
    <property type="evidence" value="ECO:0007669"/>
    <property type="project" value="InterPro"/>
</dbReference>
<evidence type="ECO:0000313" key="3">
    <source>
        <dbReference type="EMBL" id="KAG7193401.1"/>
    </source>
</evidence>
<evidence type="ECO:0000256" key="1">
    <source>
        <dbReference type="SAM" id="MobiDB-lite"/>
    </source>
</evidence>
<dbReference type="Proteomes" id="UP000790833">
    <property type="component" value="Unassembled WGS sequence"/>
</dbReference>